<sequence length="118" mass="13534">MQQNDAVRDRAAAADQLRQFMERIKLLEKERKGLMADIRDARRQGRDVTYLQKDLQAAGDDLKDVYAEAKRCGFDKDALAIITRESLETESERRARQEFGIVLNLYRAAIGLPKGDTY</sequence>
<proteinExistence type="predicted"/>
<evidence type="ECO:0000259" key="2">
    <source>
        <dbReference type="Pfam" id="PF10073"/>
    </source>
</evidence>
<name>A0A0H1RFN9_9HYPH</name>
<feature type="domain" description="GapR-like DNA-binding" evidence="2">
    <location>
        <begin position="13"/>
        <end position="41"/>
    </location>
</feature>
<feature type="coiled-coil region" evidence="1">
    <location>
        <begin position="10"/>
        <end position="44"/>
    </location>
</feature>
<dbReference type="STRING" id="1225564.AA309_20145"/>
<dbReference type="InterPro" id="IPR046367">
    <property type="entry name" value="GapR-like_DNA-bd"/>
</dbReference>
<dbReference type="AlphaFoldDB" id="A0A0H1RFN9"/>
<evidence type="ECO:0000313" key="3">
    <source>
        <dbReference type="EMBL" id="KLK91412.1"/>
    </source>
</evidence>
<comment type="caution">
    <text evidence="3">The sequence shown here is derived from an EMBL/GenBank/DDBJ whole genome shotgun (WGS) entry which is preliminary data.</text>
</comment>
<evidence type="ECO:0000256" key="1">
    <source>
        <dbReference type="SAM" id="Coils"/>
    </source>
</evidence>
<dbReference type="GO" id="GO:0003677">
    <property type="term" value="F:DNA binding"/>
    <property type="evidence" value="ECO:0007669"/>
    <property type="project" value="InterPro"/>
</dbReference>
<gene>
    <name evidence="3" type="ORF">AA309_20145</name>
</gene>
<feature type="domain" description="GapR-like DNA-binding" evidence="2">
    <location>
        <begin position="51"/>
        <end position="111"/>
    </location>
</feature>
<dbReference type="Proteomes" id="UP000035489">
    <property type="component" value="Unassembled WGS sequence"/>
</dbReference>
<dbReference type="RefSeq" id="WP_047190810.1">
    <property type="nucleotide sequence ID" value="NZ_LCYG01000055.1"/>
</dbReference>
<organism evidence="3 4">
    <name type="scientific">Microvirga vignae</name>
    <dbReference type="NCBI Taxonomy" id="1225564"/>
    <lineage>
        <taxon>Bacteria</taxon>
        <taxon>Pseudomonadati</taxon>
        <taxon>Pseudomonadota</taxon>
        <taxon>Alphaproteobacteria</taxon>
        <taxon>Hyphomicrobiales</taxon>
        <taxon>Methylobacteriaceae</taxon>
        <taxon>Microvirga</taxon>
    </lineage>
</organism>
<reference evidence="3 4" key="1">
    <citation type="submission" date="2015-05" db="EMBL/GenBank/DDBJ databases">
        <title>Draft genome sequence of Microvirga vignae strain BR3299, a novel nitrogen fixing bacteria isolated from Brazil semi-aired region.</title>
        <authorList>
            <person name="Zilli J.E."/>
            <person name="Passos S.R."/>
            <person name="Leite J."/>
            <person name="Baldani J.I."/>
            <person name="Xavier G.R."/>
            <person name="Rumjaneck N.G."/>
            <person name="Simoes-Araujo J.L."/>
        </authorList>
    </citation>
    <scope>NUCLEOTIDE SEQUENCE [LARGE SCALE GENOMIC DNA]</scope>
    <source>
        <strain evidence="3 4">BR3299</strain>
    </source>
</reference>
<dbReference type="PATRIC" id="fig|1225564.3.peg.5342"/>
<evidence type="ECO:0000313" key="4">
    <source>
        <dbReference type="Proteomes" id="UP000035489"/>
    </source>
</evidence>
<protein>
    <recommendedName>
        <fullName evidence="2">GapR-like DNA-binding domain-containing protein</fullName>
    </recommendedName>
</protein>
<dbReference type="Pfam" id="PF10073">
    <property type="entry name" value="GapR_DNA-bd"/>
    <property type="match status" value="2"/>
</dbReference>
<keyword evidence="4" id="KW-1185">Reference proteome</keyword>
<dbReference type="EMBL" id="LCYG01000055">
    <property type="protein sequence ID" value="KLK91412.1"/>
    <property type="molecule type" value="Genomic_DNA"/>
</dbReference>
<accession>A0A0H1RFN9</accession>
<keyword evidence="1" id="KW-0175">Coiled coil</keyword>